<sequence length="174" mass="19106">MSQIKRILWTVTAGAMIAALCTPAYAGHDNEGTDPDNRNQAVKGFNLTAKGQGAMEWGKTQLERSVITTSWGGGDIEVHDYTTSGVTWAGQTRCKEWNALWTSCDVITIQFNTYWKFSDWEWLVIGCHEMGHTGDLGHRSASNDTDDNSCMRGSTGSAYYKFDAHDLNAIAAGT</sequence>
<feature type="chain" id="PRO_5031222762" description="Peptidase M10 metallopeptidase domain-containing protein" evidence="1">
    <location>
        <begin position="27"/>
        <end position="174"/>
    </location>
</feature>
<evidence type="ECO:0000313" key="2">
    <source>
        <dbReference type="EMBL" id="MBA2949813.1"/>
    </source>
</evidence>
<proteinExistence type="predicted"/>
<keyword evidence="1" id="KW-0732">Signal</keyword>
<dbReference type="EMBL" id="JACEHE010000022">
    <property type="protein sequence ID" value="MBA2949813.1"/>
    <property type="molecule type" value="Genomic_DNA"/>
</dbReference>
<evidence type="ECO:0000256" key="1">
    <source>
        <dbReference type="SAM" id="SignalP"/>
    </source>
</evidence>
<dbReference type="Proteomes" id="UP000545761">
    <property type="component" value="Unassembled WGS sequence"/>
</dbReference>
<evidence type="ECO:0000313" key="3">
    <source>
        <dbReference type="Proteomes" id="UP000545761"/>
    </source>
</evidence>
<dbReference type="AlphaFoldDB" id="A0A7W0DS89"/>
<organism evidence="2 3">
    <name type="scientific">Streptomyces himalayensis subsp. himalayensis</name>
    <dbReference type="NCBI Taxonomy" id="2756131"/>
    <lineage>
        <taxon>Bacteria</taxon>
        <taxon>Bacillati</taxon>
        <taxon>Actinomycetota</taxon>
        <taxon>Actinomycetes</taxon>
        <taxon>Kitasatosporales</taxon>
        <taxon>Streptomycetaceae</taxon>
        <taxon>Streptomyces</taxon>
        <taxon>Streptomyces himalayensis</taxon>
    </lineage>
</organism>
<evidence type="ECO:0008006" key="4">
    <source>
        <dbReference type="Google" id="ProtNLM"/>
    </source>
</evidence>
<accession>A0A7W0DS89</accession>
<gene>
    <name evidence="2" type="ORF">H1D24_29390</name>
</gene>
<comment type="caution">
    <text evidence="2">The sequence shown here is derived from an EMBL/GenBank/DDBJ whole genome shotgun (WGS) entry which is preliminary data.</text>
</comment>
<protein>
    <recommendedName>
        <fullName evidence="4">Peptidase M10 metallopeptidase domain-containing protein</fullName>
    </recommendedName>
</protein>
<reference evidence="2 3" key="1">
    <citation type="submission" date="2020-07" db="EMBL/GenBank/DDBJ databases">
        <title>Streptomyces isolated from Indian soil.</title>
        <authorList>
            <person name="Mandal S."/>
            <person name="Maiti P.K."/>
        </authorList>
    </citation>
    <scope>NUCLEOTIDE SEQUENCE [LARGE SCALE GENOMIC DNA]</scope>
    <source>
        <strain evidence="2 3">PSKA28</strain>
    </source>
</reference>
<feature type="signal peptide" evidence="1">
    <location>
        <begin position="1"/>
        <end position="26"/>
    </location>
</feature>
<name>A0A7W0DS89_9ACTN</name>
<dbReference type="RefSeq" id="WP_181660753.1">
    <property type="nucleotide sequence ID" value="NZ_JACEHE010000022.1"/>
</dbReference>